<dbReference type="AlphaFoldDB" id="A0A6V8K2J0"/>
<evidence type="ECO:0008006" key="4">
    <source>
        <dbReference type="Google" id="ProtNLM"/>
    </source>
</evidence>
<feature type="compositionally biased region" description="Gly residues" evidence="1">
    <location>
        <begin position="120"/>
        <end position="139"/>
    </location>
</feature>
<gene>
    <name evidence="2" type="ORF">Phou_035420</name>
</gene>
<evidence type="ECO:0000256" key="1">
    <source>
        <dbReference type="SAM" id="MobiDB-lite"/>
    </source>
</evidence>
<feature type="region of interest" description="Disordered" evidence="1">
    <location>
        <begin position="83"/>
        <end position="210"/>
    </location>
</feature>
<evidence type="ECO:0000313" key="2">
    <source>
        <dbReference type="EMBL" id="GFJ79362.1"/>
    </source>
</evidence>
<dbReference type="EMBL" id="BLPF01000001">
    <property type="protein sequence ID" value="GFJ79362.1"/>
    <property type="molecule type" value="Genomic_DNA"/>
</dbReference>
<feature type="compositionally biased region" description="Gly residues" evidence="1">
    <location>
        <begin position="166"/>
        <end position="181"/>
    </location>
</feature>
<sequence length="228" mass="22372">MSRRAAEFPQARGTTKASPRGTPTDGGPVSLRARWTLALAAGSIAALFVAAGCGGSDGGSDDSGQAATGFSAYMDCLRDQGIDIPDTTASGRPGGFPSGRPTAFPSGFPSDRPTAFPSGGPSGGPGVGPSGAPGGGRMGSGFRPEGVDDATWQKAQEACASLRPTGGPGGPGGQGGPGGGNREADAAYRTCLSDRGVDLSANPSTTDPKVKEAMEACAVLRPSASTTP</sequence>
<reference evidence="2 3" key="1">
    <citation type="submission" date="2020-03" db="EMBL/GenBank/DDBJ databases">
        <title>Whole genome shotgun sequence of Phytohabitans houttuyneae NBRC 108639.</title>
        <authorList>
            <person name="Komaki H."/>
            <person name="Tamura T."/>
        </authorList>
    </citation>
    <scope>NUCLEOTIDE SEQUENCE [LARGE SCALE GENOMIC DNA]</scope>
    <source>
        <strain evidence="2 3">NBRC 108639</strain>
    </source>
</reference>
<organism evidence="2 3">
    <name type="scientific">Phytohabitans houttuyneae</name>
    <dbReference type="NCBI Taxonomy" id="1076126"/>
    <lineage>
        <taxon>Bacteria</taxon>
        <taxon>Bacillati</taxon>
        <taxon>Actinomycetota</taxon>
        <taxon>Actinomycetes</taxon>
        <taxon>Micromonosporales</taxon>
        <taxon>Micromonosporaceae</taxon>
    </lineage>
</organism>
<evidence type="ECO:0000313" key="3">
    <source>
        <dbReference type="Proteomes" id="UP000482800"/>
    </source>
</evidence>
<keyword evidence="3" id="KW-1185">Reference proteome</keyword>
<feature type="region of interest" description="Disordered" evidence="1">
    <location>
        <begin position="1"/>
        <end position="29"/>
    </location>
</feature>
<comment type="caution">
    <text evidence="2">The sequence shown here is derived from an EMBL/GenBank/DDBJ whole genome shotgun (WGS) entry which is preliminary data.</text>
</comment>
<protein>
    <recommendedName>
        <fullName evidence="4">PT repeat-containing protein</fullName>
    </recommendedName>
</protein>
<reference evidence="2 3" key="2">
    <citation type="submission" date="2020-03" db="EMBL/GenBank/DDBJ databases">
        <authorList>
            <person name="Ichikawa N."/>
            <person name="Kimura A."/>
            <person name="Kitahashi Y."/>
            <person name="Uohara A."/>
        </authorList>
    </citation>
    <scope>NUCLEOTIDE SEQUENCE [LARGE SCALE GENOMIC DNA]</scope>
    <source>
        <strain evidence="2 3">NBRC 108639</strain>
    </source>
</reference>
<name>A0A6V8K2J0_9ACTN</name>
<accession>A0A6V8K2J0</accession>
<proteinExistence type="predicted"/>
<dbReference type="Proteomes" id="UP000482800">
    <property type="component" value="Unassembled WGS sequence"/>
</dbReference>